<gene>
    <name evidence="11" type="ORF">E1283_19235</name>
</gene>
<dbReference type="Pfam" id="PF13385">
    <property type="entry name" value="Laminin_G_3"/>
    <property type="match status" value="1"/>
</dbReference>
<keyword evidence="3 9" id="KW-0732">Signal</keyword>
<keyword evidence="12" id="KW-1185">Reference proteome</keyword>
<dbReference type="OrthoDB" id="9758923at2"/>
<comment type="similarity">
    <text evidence="2">Belongs to the glycosyl hydrolase 43 family.</text>
</comment>
<keyword evidence="6" id="KW-0326">Glycosidase</keyword>
<proteinExistence type="inferred from homology"/>
<evidence type="ECO:0000259" key="10">
    <source>
        <dbReference type="SMART" id="SM00560"/>
    </source>
</evidence>
<feature type="active site" description="Proton donor" evidence="7">
    <location>
        <position position="837"/>
    </location>
</feature>
<dbReference type="InterPro" id="IPR006710">
    <property type="entry name" value="Glyco_hydro_43"/>
</dbReference>
<dbReference type="PANTHER" id="PTHR43301:SF3">
    <property type="entry name" value="ARABINAN ENDO-1,5-ALPHA-L-ARABINOSIDASE A-RELATED"/>
    <property type="match status" value="1"/>
</dbReference>
<evidence type="ECO:0000256" key="4">
    <source>
        <dbReference type="ARBA" id="ARBA00022801"/>
    </source>
</evidence>
<evidence type="ECO:0000256" key="8">
    <source>
        <dbReference type="PIRSR" id="PIRSR606710-2"/>
    </source>
</evidence>
<dbReference type="GO" id="GO:0005975">
    <property type="term" value="P:carbohydrate metabolic process"/>
    <property type="evidence" value="ECO:0007669"/>
    <property type="project" value="InterPro"/>
</dbReference>
<keyword evidence="5" id="KW-1015">Disulfide bond</keyword>
<dbReference type="GO" id="GO:0004553">
    <property type="term" value="F:hydrolase activity, hydrolyzing O-glycosyl compounds"/>
    <property type="evidence" value="ECO:0007669"/>
    <property type="project" value="InterPro"/>
</dbReference>
<evidence type="ECO:0000256" key="9">
    <source>
        <dbReference type="SAM" id="SignalP"/>
    </source>
</evidence>
<evidence type="ECO:0000256" key="2">
    <source>
        <dbReference type="ARBA" id="ARBA00009865"/>
    </source>
</evidence>
<sequence length="956" mass="103970">MPPTRPLSRLAAALGGALVLLAALLTLPAPAHAAPDAEPYAEPSADSSAEPYAGYLFTYFTGEGTADGEQVHFALSRGNDPLNWRELNGGNPVLTSTLGDLGVRDPFVIRSPAGDRFYLIATDLRMHGDGDWDGVQRHGSRSIMVWESTDLVNWSAQRSVEVAPPTAGNVWAPEAYWDPERNAYVVFWASKVYAANDPDHTGDTHNRMLYATTSDFRTFSEPETWHDPGYSVIDSTVIEDDGVFHRFTKDERNPSSSTPCSKFVTQESSTDLLDPAWDFVADCLGRGALSQGEGPTVFRSNTEEKWYLFIDEFGGRGYVPFETTDLASGRWTESTGYRLPASPRHGTVLPVTQAEYDRLAERWGVPPVRADEDGLVAHWPLDGTAADASGHGYDGTTAGDVSWRDGALAFGGTEGHVRLPNDLLSGVDAVTVSADVLVDPAQRAPYFLFGFGNTAADGRGDGYLFATGGTEESGFRAALSDGDWTREQQAASAGGLPRGRWVNVAYTIHGSTAVLYLDGVEAARNDAMTLRPSDIAGGRTTANYLGRSQYSADARFRGSMRDVRLHNRALSVDEIAALPANATTVRAVDLPALRVPAVIDSPTGTVTLPVEPGTDLRRLRPEFTLAPGARISPRGDRPVDLRRPVTYTVTSAEGATRAWTVRAVEMRSPVLPGLTADPNIVAFGDTYYLYATTDGFPGWSGTTFSAWSSKDLVNWRDHGVILDLGPDVSWADSRAWAPTIAERDGRYYFYYCADAKIGVAVSDSPTGPFTDSGAPLIAANPDGGGQPIDPAVFTDRDGQSYLYWGNGSAWVVPLADDMVSFDPAEVRRIPDLPDFREGLFMVERAGRYHLTYSIDDTRSPNYRVGYATSDSPYGPFTYHGVILQRDSSLGVLGTGHNSVLQVPGTDDWYIAYHRFAIPDGDGTHRETTIDRLTFSREGLLQPVRPTLESVRPQRIR</sequence>
<dbReference type="EMBL" id="SMKI01000201">
    <property type="protein sequence ID" value="TDC73422.1"/>
    <property type="molecule type" value="Genomic_DNA"/>
</dbReference>
<reference evidence="11 12" key="1">
    <citation type="submission" date="2019-03" db="EMBL/GenBank/DDBJ databases">
        <title>Draft genome sequences of novel Actinobacteria.</title>
        <authorList>
            <person name="Sahin N."/>
            <person name="Ay H."/>
            <person name="Saygin H."/>
        </authorList>
    </citation>
    <scope>NUCLEOTIDE SEQUENCE [LARGE SCALE GENOMIC DNA]</scope>
    <source>
        <strain evidence="11 12">DSM 41900</strain>
    </source>
</reference>
<feature type="signal peptide" evidence="9">
    <location>
        <begin position="1"/>
        <end position="33"/>
    </location>
</feature>
<dbReference type="InterPro" id="IPR050727">
    <property type="entry name" value="GH43_arabinanases"/>
</dbReference>
<evidence type="ECO:0000256" key="5">
    <source>
        <dbReference type="ARBA" id="ARBA00023157"/>
    </source>
</evidence>
<dbReference type="Pfam" id="PF04616">
    <property type="entry name" value="Glyco_hydro_43"/>
    <property type="match status" value="1"/>
</dbReference>
<dbReference type="RefSeq" id="WP_132819328.1">
    <property type="nucleotide sequence ID" value="NZ_SMKI01000201.1"/>
</dbReference>
<keyword evidence="4" id="KW-0378">Hydrolase</keyword>
<accession>A0A4R4TE44</accession>
<dbReference type="SUPFAM" id="SSF49899">
    <property type="entry name" value="Concanavalin A-like lectins/glucanases"/>
    <property type="match status" value="1"/>
</dbReference>
<dbReference type="InterPro" id="IPR023296">
    <property type="entry name" value="Glyco_hydro_beta-prop_sf"/>
</dbReference>
<evidence type="ECO:0000256" key="3">
    <source>
        <dbReference type="ARBA" id="ARBA00022729"/>
    </source>
</evidence>
<evidence type="ECO:0000313" key="12">
    <source>
        <dbReference type="Proteomes" id="UP000295345"/>
    </source>
</evidence>
<dbReference type="InterPro" id="IPR013320">
    <property type="entry name" value="ConA-like_dom_sf"/>
</dbReference>
<evidence type="ECO:0000256" key="7">
    <source>
        <dbReference type="PIRSR" id="PIRSR606710-1"/>
    </source>
</evidence>
<dbReference type="Gene3D" id="2.115.10.20">
    <property type="entry name" value="Glycosyl hydrolase domain, family 43"/>
    <property type="match status" value="2"/>
</dbReference>
<dbReference type="CDD" id="cd08983">
    <property type="entry name" value="GH43_Bt3655-like"/>
    <property type="match status" value="1"/>
</dbReference>
<dbReference type="SUPFAM" id="SSF75005">
    <property type="entry name" value="Arabinanase/levansucrase/invertase"/>
    <property type="match status" value="2"/>
</dbReference>
<protein>
    <submittedName>
        <fullName evidence="11">Beta-xylosidase</fullName>
    </submittedName>
</protein>
<feature type="chain" id="PRO_5020951090" evidence="9">
    <location>
        <begin position="34"/>
        <end position="956"/>
    </location>
</feature>
<evidence type="ECO:0000256" key="6">
    <source>
        <dbReference type="ARBA" id="ARBA00023295"/>
    </source>
</evidence>
<dbReference type="Gene3D" id="2.60.40.2340">
    <property type="match status" value="1"/>
</dbReference>
<name>A0A4R4TE44_9ACTN</name>
<organism evidence="11 12">
    <name type="scientific">Streptomyces hainanensis</name>
    <dbReference type="NCBI Taxonomy" id="402648"/>
    <lineage>
        <taxon>Bacteria</taxon>
        <taxon>Bacillati</taxon>
        <taxon>Actinomycetota</taxon>
        <taxon>Actinomycetes</taxon>
        <taxon>Kitasatosporales</taxon>
        <taxon>Streptomycetaceae</taxon>
        <taxon>Streptomyces</taxon>
    </lineage>
</organism>
<feature type="site" description="Important for catalytic activity, responsible for pKa modulation of the active site Glu and correct orientation of both the proton donor and substrate" evidence="8">
    <location>
        <position position="789"/>
    </location>
</feature>
<evidence type="ECO:0000313" key="11">
    <source>
        <dbReference type="EMBL" id="TDC73422.1"/>
    </source>
</evidence>
<dbReference type="AlphaFoldDB" id="A0A4R4TE44"/>
<dbReference type="PANTHER" id="PTHR43301">
    <property type="entry name" value="ARABINAN ENDO-1,5-ALPHA-L-ARABINOSIDASE"/>
    <property type="match status" value="1"/>
</dbReference>
<dbReference type="InterPro" id="IPR006558">
    <property type="entry name" value="LamG-like"/>
</dbReference>
<dbReference type="CDD" id="cd09004">
    <property type="entry name" value="GH43_bXyl-like"/>
    <property type="match status" value="1"/>
</dbReference>
<comment type="caution">
    <text evidence="11">The sequence shown here is derived from an EMBL/GenBank/DDBJ whole genome shotgun (WGS) entry which is preliminary data.</text>
</comment>
<comment type="pathway">
    <text evidence="1">Glycan metabolism; L-arabinan degradation.</text>
</comment>
<dbReference type="Proteomes" id="UP000295345">
    <property type="component" value="Unassembled WGS sequence"/>
</dbReference>
<dbReference type="Gene3D" id="2.60.120.200">
    <property type="match status" value="1"/>
</dbReference>
<feature type="domain" description="LamG-like jellyroll fold" evidence="10">
    <location>
        <begin position="428"/>
        <end position="573"/>
    </location>
</feature>
<dbReference type="SMART" id="SM00560">
    <property type="entry name" value="LamGL"/>
    <property type="match status" value="1"/>
</dbReference>
<evidence type="ECO:0000256" key="1">
    <source>
        <dbReference type="ARBA" id="ARBA00004834"/>
    </source>
</evidence>
<feature type="active site" description="Proton acceptor" evidence="7">
    <location>
        <position position="677"/>
    </location>
</feature>